<feature type="non-terminal residue" evidence="2">
    <location>
        <position position="244"/>
    </location>
</feature>
<dbReference type="InterPro" id="IPR050834">
    <property type="entry name" value="Glycosyltransf_2"/>
</dbReference>
<reference evidence="3" key="1">
    <citation type="journal article" date="2019" name="Int. J. Syst. Evol. Microbiol.">
        <title>The Global Catalogue of Microorganisms (GCM) 10K type strain sequencing project: providing services to taxonomists for standard genome sequencing and annotation.</title>
        <authorList>
            <consortium name="The Broad Institute Genomics Platform"/>
            <consortium name="The Broad Institute Genome Sequencing Center for Infectious Disease"/>
            <person name="Wu L."/>
            <person name="Ma J."/>
        </authorList>
    </citation>
    <scope>NUCLEOTIDE SEQUENCE [LARGE SCALE GENOMIC DNA]</scope>
    <source>
        <strain evidence="3">XZYJT-10</strain>
    </source>
</reference>
<dbReference type="SUPFAM" id="SSF53448">
    <property type="entry name" value="Nucleotide-diphospho-sugar transferases"/>
    <property type="match status" value="1"/>
</dbReference>
<proteinExistence type="predicted"/>
<feature type="domain" description="Glycosyltransferase 2-like" evidence="1">
    <location>
        <begin position="17"/>
        <end position="126"/>
    </location>
</feature>
<dbReference type="EC" id="2.4.-.-" evidence="2"/>
<keyword evidence="2" id="KW-0808">Transferase</keyword>
<protein>
    <submittedName>
        <fullName evidence="2">Glycosyltransferase</fullName>
        <ecNumber evidence="2">2.4.-.-</ecNumber>
    </submittedName>
</protein>
<evidence type="ECO:0000259" key="1">
    <source>
        <dbReference type="Pfam" id="PF00535"/>
    </source>
</evidence>
<dbReference type="CDD" id="cd00761">
    <property type="entry name" value="Glyco_tranf_GTA_type"/>
    <property type="match status" value="1"/>
</dbReference>
<dbReference type="Gene3D" id="3.90.550.10">
    <property type="entry name" value="Spore Coat Polysaccharide Biosynthesis Protein SpsA, Chain A"/>
    <property type="match status" value="1"/>
</dbReference>
<dbReference type="Proteomes" id="UP001596548">
    <property type="component" value="Unassembled WGS sequence"/>
</dbReference>
<evidence type="ECO:0000313" key="3">
    <source>
        <dbReference type="Proteomes" id="UP001596548"/>
    </source>
</evidence>
<dbReference type="PANTHER" id="PTHR43685">
    <property type="entry name" value="GLYCOSYLTRANSFERASE"/>
    <property type="match status" value="1"/>
</dbReference>
<dbReference type="GO" id="GO:0016757">
    <property type="term" value="F:glycosyltransferase activity"/>
    <property type="evidence" value="ECO:0007669"/>
    <property type="project" value="UniProtKB-KW"/>
</dbReference>
<evidence type="ECO:0000313" key="2">
    <source>
        <dbReference type="EMBL" id="MFC7279769.1"/>
    </source>
</evidence>
<gene>
    <name evidence="2" type="ORF">ACFQS1_37915</name>
</gene>
<keyword evidence="2" id="KW-0328">Glycosyltransferase</keyword>
<dbReference type="RefSeq" id="WP_378977411.1">
    <property type="nucleotide sequence ID" value="NZ_JBHTBJ010000060.1"/>
</dbReference>
<dbReference type="InterPro" id="IPR029044">
    <property type="entry name" value="Nucleotide-diphossugar_trans"/>
</dbReference>
<keyword evidence="3" id="KW-1185">Reference proteome</keyword>
<comment type="caution">
    <text evidence="2">The sequence shown here is derived from an EMBL/GenBank/DDBJ whole genome shotgun (WGS) entry which is preliminary data.</text>
</comment>
<dbReference type="PANTHER" id="PTHR43685:SF2">
    <property type="entry name" value="GLYCOSYLTRANSFERASE 2-LIKE DOMAIN-CONTAINING PROTEIN"/>
    <property type="match status" value="1"/>
</dbReference>
<name>A0ABW2I4F3_9ACTN</name>
<sequence>MDHPRVTVVVTAGPPSRWPQLTRAVASARSQTHRPAEVVVVVDHDTAYFRRVRRDLAGATVLANTYAPGRAGSRDTGAFLARTELIAFLDADVVADPHWLARLARAFADPAVVGAGGGLHPDWPDRRPRWLADELMWTVAPGGPAGMVVRRAPFREAGGFGRREAELPARMRVLTGGRWRHVPDAVLRHDVPRGAASFGEFLRRCFHGGRPAAGPMPAAVARHVEPAVRGRVGGGAWRAGGALA</sequence>
<dbReference type="EMBL" id="JBHTBJ010000060">
    <property type="protein sequence ID" value="MFC7279769.1"/>
    <property type="molecule type" value="Genomic_DNA"/>
</dbReference>
<organism evidence="2 3">
    <name type="scientific">Paractinoplanes rhizophilus</name>
    <dbReference type="NCBI Taxonomy" id="1416877"/>
    <lineage>
        <taxon>Bacteria</taxon>
        <taxon>Bacillati</taxon>
        <taxon>Actinomycetota</taxon>
        <taxon>Actinomycetes</taxon>
        <taxon>Micromonosporales</taxon>
        <taxon>Micromonosporaceae</taxon>
        <taxon>Paractinoplanes</taxon>
    </lineage>
</organism>
<dbReference type="Pfam" id="PF00535">
    <property type="entry name" value="Glycos_transf_2"/>
    <property type="match status" value="1"/>
</dbReference>
<accession>A0ABW2I4F3</accession>
<dbReference type="InterPro" id="IPR001173">
    <property type="entry name" value="Glyco_trans_2-like"/>
</dbReference>